<dbReference type="AlphaFoldDB" id="A0A8X7MJP2"/>
<evidence type="ECO:0000313" key="2">
    <source>
        <dbReference type="Proteomes" id="UP000077684"/>
    </source>
</evidence>
<reference evidence="1" key="1">
    <citation type="submission" date="2016-04" db="EMBL/GenBank/DDBJ databases">
        <authorList>
            <person name="Nguyen H.D."/>
            <person name="Samba Siva P."/>
            <person name="Cullis J."/>
            <person name="Levesque C.A."/>
            <person name="Hambleton S."/>
        </authorList>
    </citation>
    <scope>NUCLEOTIDE SEQUENCE</scope>
    <source>
        <strain evidence="1">DAOMC 236426</strain>
    </source>
</reference>
<dbReference type="EMBL" id="LWDE02002369">
    <property type="protein sequence ID" value="KAE8237837.1"/>
    <property type="molecule type" value="Genomic_DNA"/>
</dbReference>
<name>A0A8X7MJP2_9BASI</name>
<evidence type="ECO:0000313" key="1">
    <source>
        <dbReference type="EMBL" id="KAE8237837.1"/>
    </source>
</evidence>
<proteinExistence type="predicted"/>
<keyword evidence="2" id="KW-1185">Reference proteome</keyword>
<reference evidence="1" key="2">
    <citation type="journal article" date="2019" name="IMA Fungus">
        <title>Genome sequencing and comparison of five Tilletia species to identify candidate genes for the detection of regulated species infecting wheat.</title>
        <authorList>
            <person name="Nguyen H.D.T."/>
            <person name="Sultana T."/>
            <person name="Kesanakurti P."/>
            <person name="Hambleton S."/>
        </authorList>
    </citation>
    <scope>NUCLEOTIDE SEQUENCE</scope>
    <source>
        <strain evidence="1">DAOMC 236426</strain>
    </source>
</reference>
<accession>A0A8X7MJP2</accession>
<organism evidence="1 2">
    <name type="scientific">Tilletia controversa</name>
    <name type="common">dwarf bunt fungus</name>
    <dbReference type="NCBI Taxonomy" id="13291"/>
    <lineage>
        <taxon>Eukaryota</taxon>
        <taxon>Fungi</taxon>
        <taxon>Dikarya</taxon>
        <taxon>Basidiomycota</taxon>
        <taxon>Ustilaginomycotina</taxon>
        <taxon>Exobasidiomycetes</taxon>
        <taxon>Tilletiales</taxon>
        <taxon>Tilletiaceae</taxon>
        <taxon>Tilletia</taxon>
    </lineage>
</organism>
<sequence>MSPEQMFVLGAWSAARCGHDVGLLDEAERQAMREARQHGMAWEDYGAEGDIQANSNSQQPHVQVDKISERVPPVLNDAATHQYLRQLLPDPPFPPPSDFGLSVYVSVLEAIDEIL</sequence>
<protein>
    <submittedName>
        <fullName evidence="1">Uncharacterized protein</fullName>
    </submittedName>
</protein>
<gene>
    <name evidence="1" type="ORF">A4X06_0g9090</name>
</gene>
<comment type="caution">
    <text evidence="1">The sequence shown here is derived from an EMBL/GenBank/DDBJ whole genome shotgun (WGS) entry which is preliminary data.</text>
</comment>
<dbReference type="Proteomes" id="UP000077684">
    <property type="component" value="Unassembled WGS sequence"/>
</dbReference>